<dbReference type="CDD" id="cd23021">
    <property type="entry name" value="zf-HIT_IN80B"/>
    <property type="match status" value="1"/>
</dbReference>
<feature type="compositionally biased region" description="Basic residues" evidence="1">
    <location>
        <begin position="16"/>
        <end position="26"/>
    </location>
</feature>
<feature type="compositionally biased region" description="Acidic residues" evidence="1">
    <location>
        <begin position="347"/>
        <end position="357"/>
    </location>
</feature>
<dbReference type="Pfam" id="PF04795">
    <property type="entry name" value="PAPA-1"/>
    <property type="match status" value="1"/>
</dbReference>
<evidence type="ECO:0000256" key="1">
    <source>
        <dbReference type="SAM" id="MobiDB-lite"/>
    </source>
</evidence>
<dbReference type="SMART" id="SM01406">
    <property type="entry name" value="PAPA-1"/>
    <property type="match status" value="1"/>
</dbReference>
<dbReference type="InterPro" id="IPR029523">
    <property type="entry name" value="INO80B/Ies2"/>
</dbReference>
<protein>
    <submittedName>
        <fullName evidence="3">Uncharacterized protein LOC105642632 isoform X2</fullName>
    </submittedName>
</protein>
<feature type="compositionally biased region" description="Polar residues" evidence="1">
    <location>
        <begin position="382"/>
        <end position="401"/>
    </location>
</feature>
<feature type="compositionally biased region" description="Polar residues" evidence="1">
    <location>
        <begin position="242"/>
        <end position="254"/>
    </location>
</feature>
<evidence type="ECO:0000313" key="3">
    <source>
        <dbReference type="EMBL" id="MBW91206.1"/>
    </source>
</evidence>
<feature type="compositionally biased region" description="Basic and acidic residues" evidence="1">
    <location>
        <begin position="358"/>
        <end position="381"/>
    </location>
</feature>
<feature type="region of interest" description="Disordered" evidence="1">
    <location>
        <begin position="125"/>
        <end position="147"/>
    </location>
</feature>
<dbReference type="Pfam" id="PF04438">
    <property type="entry name" value="zf-HIT"/>
    <property type="match status" value="1"/>
</dbReference>
<feature type="region of interest" description="Disordered" evidence="1">
    <location>
        <begin position="237"/>
        <end position="266"/>
    </location>
</feature>
<dbReference type="GO" id="GO:0006338">
    <property type="term" value="P:chromatin remodeling"/>
    <property type="evidence" value="ECO:0007669"/>
    <property type="project" value="InterPro"/>
</dbReference>
<dbReference type="InterPro" id="IPR006880">
    <property type="entry name" value="INO80B_C"/>
</dbReference>
<dbReference type="InterPro" id="IPR007529">
    <property type="entry name" value="Znf_HIT"/>
</dbReference>
<dbReference type="PANTHER" id="PTHR21561">
    <property type="entry name" value="INO80 COMPLEX SUBUNIT B"/>
    <property type="match status" value="1"/>
</dbReference>
<feature type="domain" description="INO80 complex subunit B-like conserved region" evidence="2">
    <location>
        <begin position="427"/>
        <end position="512"/>
    </location>
</feature>
<feature type="region of interest" description="Disordered" evidence="1">
    <location>
        <begin position="181"/>
        <end position="215"/>
    </location>
</feature>
<reference evidence="3" key="1">
    <citation type="submission" date="2018-02" db="EMBL/GenBank/DDBJ databases">
        <title>Rhizophora mucronata_Transcriptome.</title>
        <authorList>
            <person name="Meera S.P."/>
            <person name="Sreeshan A."/>
            <person name="Augustine A."/>
        </authorList>
    </citation>
    <scope>NUCLEOTIDE SEQUENCE</scope>
    <source>
        <tissue evidence="3">Leaf</tissue>
    </source>
</reference>
<proteinExistence type="predicted"/>
<feature type="compositionally biased region" description="Basic and acidic residues" evidence="1">
    <location>
        <begin position="421"/>
        <end position="456"/>
    </location>
</feature>
<dbReference type="AlphaFoldDB" id="A0A2P2JCK1"/>
<sequence length="578" mass="64438">MEEFGFAQFDSIGSTVRKKRSQTSRRPKSDAKSFSDNHDYSSLLISDGNKASVDGSPNGNFRRKELNLNQCLSKVHSAPGINSDKAHVKDNETGASNEYYFDGLGRSPSNDKHSTEGVLFPSNWKNTTKLDSGPRSLTNIGWNGENQNSEKSREILDALGNENKVKKFKVKVGGITRTIHATSTSTKGSGSLEISRSQQRQNLLGNSEEDVSVSNKTGLQGVPWRYFSGSDFNFGKEDHSMGRTSGKNTSTKQEGNPELVRKSKRIPKRRVLDGEIDEDDADDEIRYLEKLKIRALPGSGDDVEESSKKHGKLSTMEKFSALRLGKEGKKSSSDRISEDRDYREEFDLASDDELDGDNDNKRSYRQKKEYVDSLMESKREMTLTTRQRALQSSKGGSSTAAANLIEFPDGLPPAPPRKQKEKLSEVELQLKKAEAAQKRRLQVEKAARESEAEAIRKILGQDSSRKKREEKIKKRQEELAQEKAANAQTLASSTVRWVSGPTGTTVTFSNDMGLPSILDSKPVSYPPLREKCAGPSCTNPYKYRDSKSKLPLCSLQCYKAVQEQTKQIEEQMGDQSTF</sequence>
<feature type="compositionally biased region" description="Polar residues" evidence="1">
    <location>
        <begin position="181"/>
        <end position="205"/>
    </location>
</feature>
<name>A0A2P2JCK1_RHIMU</name>
<dbReference type="PANTHER" id="PTHR21561:SF25">
    <property type="entry name" value="OS03G0811500 PROTEIN"/>
    <property type="match status" value="1"/>
</dbReference>
<organism evidence="3">
    <name type="scientific">Rhizophora mucronata</name>
    <name type="common">Asiatic mangrove</name>
    <dbReference type="NCBI Taxonomy" id="61149"/>
    <lineage>
        <taxon>Eukaryota</taxon>
        <taxon>Viridiplantae</taxon>
        <taxon>Streptophyta</taxon>
        <taxon>Embryophyta</taxon>
        <taxon>Tracheophyta</taxon>
        <taxon>Spermatophyta</taxon>
        <taxon>Magnoliopsida</taxon>
        <taxon>eudicotyledons</taxon>
        <taxon>Gunneridae</taxon>
        <taxon>Pentapetalae</taxon>
        <taxon>rosids</taxon>
        <taxon>fabids</taxon>
        <taxon>Malpighiales</taxon>
        <taxon>Rhizophoraceae</taxon>
        <taxon>Rhizophora</taxon>
    </lineage>
</organism>
<feature type="compositionally biased region" description="Basic and acidic residues" evidence="1">
    <location>
        <begin position="324"/>
        <end position="346"/>
    </location>
</feature>
<dbReference type="GO" id="GO:0031011">
    <property type="term" value="C:Ino80 complex"/>
    <property type="evidence" value="ECO:0007669"/>
    <property type="project" value="InterPro"/>
</dbReference>
<evidence type="ECO:0000259" key="2">
    <source>
        <dbReference type="SMART" id="SM01406"/>
    </source>
</evidence>
<feature type="compositionally biased region" description="Basic and acidic residues" evidence="1">
    <location>
        <begin position="27"/>
        <end position="39"/>
    </location>
</feature>
<feature type="region of interest" description="Disordered" evidence="1">
    <location>
        <begin position="1"/>
        <end position="62"/>
    </location>
</feature>
<accession>A0A2P2JCK1</accession>
<feature type="compositionally biased region" description="Basic and acidic residues" evidence="1">
    <location>
        <begin position="463"/>
        <end position="481"/>
    </location>
</feature>
<dbReference type="EMBL" id="GGEC01010723">
    <property type="protein sequence ID" value="MBW91206.1"/>
    <property type="molecule type" value="Transcribed_RNA"/>
</dbReference>
<feature type="region of interest" description="Disordered" evidence="1">
    <location>
        <begin position="298"/>
        <end position="492"/>
    </location>
</feature>